<accession>A0ABU9YUD6</accession>
<keyword evidence="5" id="KW-0808">Transferase</keyword>
<organism evidence="14 15">
    <name type="scientific">Uliginosibacterium sediminicola</name>
    <dbReference type="NCBI Taxonomy" id="2024550"/>
    <lineage>
        <taxon>Bacteria</taxon>
        <taxon>Pseudomonadati</taxon>
        <taxon>Pseudomonadota</taxon>
        <taxon>Betaproteobacteria</taxon>
        <taxon>Rhodocyclales</taxon>
        <taxon>Zoogloeaceae</taxon>
        <taxon>Uliginosibacterium</taxon>
    </lineage>
</organism>
<dbReference type="PANTHER" id="PTHR45436:SF14">
    <property type="entry name" value="SENSOR PROTEIN QSEC"/>
    <property type="match status" value="1"/>
</dbReference>
<dbReference type="PRINTS" id="PR00344">
    <property type="entry name" value="BCTRLSENSOR"/>
</dbReference>
<keyword evidence="6" id="KW-0812">Transmembrane</keyword>
<dbReference type="InterPro" id="IPR036890">
    <property type="entry name" value="HATPase_C_sf"/>
</dbReference>
<keyword evidence="7" id="KW-0547">Nucleotide-binding</keyword>
<dbReference type="Proteomes" id="UP001410394">
    <property type="component" value="Unassembled WGS sequence"/>
</dbReference>
<evidence type="ECO:0000256" key="12">
    <source>
        <dbReference type="ARBA" id="ARBA00023136"/>
    </source>
</evidence>
<comment type="subcellular location">
    <subcellularLocation>
        <location evidence="2">Membrane</location>
        <topology evidence="2">Multi-pass membrane protein</topology>
    </subcellularLocation>
</comment>
<evidence type="ECO:0000256" key="1">
    <source>
        <dbReference type="ARBA" id="ARBA00000085"/>
    </source>
</evidence>
<name>A0ABU9YUD6_9RHOO</name>
<dbReference type="PANTHER" id="PTHR45436">
    <property type="entry name" value="SENSOR HISTIDINE KINASE YKOH"/>
    <property type="match status" value="1"/>
</dbReference>
<keyword evidence="9 14" id="KW-0067">ATP-binding</keyword>
<dbReference type="InterPro" id="IPR050428">
    <property type="entry name" value="TCS_sensor_his_kinase"/>
</dbReference>
<comment type="caution">
    <text evidence="14">The sequence shown here is derived from an EMBL/GenBank/DDBJ whole genome shotgun (WGS) entry which is preliminary data.</text>
</comment>
<dbReference type="SMART" id="SM00388">
    <property type="entry name" value="HisKA"/>
    <property type="match status" value="1"/>
</dbReference>
<evidence type="ECO:0000256" key="3">
    <source>
        <dbReference type="ARBA" id="ARBA00012438"/>
    </source>
</evidence>
<evidence type="ECO:0000256" key="6">
    <source>
        <dbReference type="ARBA" id="ARBA00022692"/>
    </source>
</evidence>
<dbReference type="Pfam" id="PF00512">
    <property type="entry name" value="HisKA"/>
    <property type="match status" value="1"/>
</dbReference>
<dbReference type="InterPro" id="IPR003661">
    <property type="entry name" value="HisK_dim/P_dom"/>
</dbReference>
<evidence type="ECO:0000256" key="5">
    <source>
        <dbReference type="ARBA" id="ARBA00022679"/>
    </source>
</evidence>
<dbReference type="SUPFAM" id="SSF47384">
    <property type="entry name" value="Homodimeric domain of signal transducing histidine kinase"/>
    <property type="match status" value="1"/>
</dbReference>
<sequence length="453" mass="49596">MLDSLKRRIVLLCVLALGVIWLGTLAVSYQDASAEMRQLLDAHLAQAVSLLTVQSGVELDEVDTDHAPELHKYARSVSFQIWRHGETLGVHSANAPDEQLGTPAEGFSERNIGGVRWRVFSAWDREHENLIQVGEQIATRDHLLREMIEHLLKPMLIALPLLALLLWLAVRLGLRPLDHVTADIARRDPQQLDAVELHGAPTEVRPLLSQLNLLFARIAESLANTQRFTADAAHELRTPLAAIRAQAQVASLSTDTNQQQHALRQVVQGSDQATRLIEQLLTLARLDADATPVLEETAIRALLAESIADIAATAIAKDGEIALEDGEEFTLCVQPGLIRILLRNLLDNAIRYSPPGSEISVCVHAEDMQLLIDVCDSGPGIPPDQRERVFDRFHRVLGSGQSGSGLGLSIAQSIAQLHGGQISLHAGPQGRGLLVRTHLPRRPRTAERRASSS</sequence>
<dbReference type="InterPro" id="IPR004358">
    <property type="entry name" value="Sig_transdc_His_kin-like_C"/>
</dbReference>
<evidence type="ECO:0000256" key="9">
    <source>
        <dbReference type="ARBA" id="ARBA00022840"/>
    </source>
</evidence>
<dbReference type="InterPro" id="IPR013727">
    <property type="entry name" value="2CSK_N"/>
</dbReference>
<dbReference type="InterPro" id="IPR036097">
    <property type="entry name" value="HisK_dim/P_sf"/>
</dbReference>
<evidence type="ECO:0000256" key="4">
    <source>
        <dbReference type="ARBA" id="ARBA00022553"/>
    </source>
</evidence>
<gene>
    <name evidence="14" type="ORF">ABDB84_02420</name>
</gene>
<dbReference type="EC" id="2.7.13.3" evidence="3"/>
<evidence type="ECO:0000259" key="13">
    <source>
        <dbReference type="PROSITE" id="PS50109"/>
    </source>
</evidence>
<dbReference type="PROSITE" id="PS50109">
    <property type="entry name" value="HIS_KIN"/>
    <property type="match status" value="1"/>
</dbReference>
<evidence type="ECO:0000313" key="14">
    <source>
        <dbReference type="EMBL" id="MEN3067315.1"/>
    </source>
</evidence>
<dbReference type="GO" id="GO:0005524">
    <property type="term" value="F:ATP binding"/>
    <property type="evidence" value="ECO:0007669"/>
    <property type="project" value="UniProtKB-KW"/>
</dbReference>
<dbReference type="EMBL" id="JBDIVE010000001">
    <property type="protein sequence ID" value="MEN3067315.1"/>
    <property type="molecule type" value="Genomic_DNA"/>
</dbReference>
<keyword evidence="12" id="KW-0472">Membrane</keyword>
<evidence type="ECO:0000256" key="8">
    <source>
        <dbReference type="ARBA" id="ARBA00022777"/>
    </source>
</evidence>
<proteinExistence type="predicted"/>
<keyword evidence="10" id="KW-1133">Transmembrane helix</keyword>
<dbReference type="RefSeq" id="WP_345918083.1">
    <property type="nucleotide sequence ID" value="NZ_JBDIVE010000001.1"/>
</dbReference>
<dbReference type="CDD" id="cd00075">
    <property type="entry name" value="HATPase"/>
    <property type="match status" value="1"/>
</dbReference>
<evidence type="ECO:0000256" key="2">
    <source>
        <dbReference type="ARBA" id="ARBA00004141"/>
    </source>
</evidence>
<keyword evidence="15" id="KW-1185">Reference proteome</keyword>
<dbReference type="SMART" id="SM00387">
    <property type="entry name" value="HATPase_c"/>
    <property type="match status" value="1"/>
</dbReference>
<dbReference type="CDD" id="cd00082">
    <property type="entry name" value="HisKA"/>
    <property type="match status" value="1"/>
</dbReference>
<dbReference type="Gene3D" id="1.10.287.130">
    <property type="match status" value="1"/>
</dbReference>
<keyword evidence="8" id="KW-0418">Kinase</keyword>
<keyword evidence="4" id="KW-0597">Phosphoprotein</keyword>
<evidence type="ECO:0000256" key="7">
    <source>
        <dbReference type="ARBA" id="ARBA00022741"/>
    </source>
</evidence>
<dbReference type="InterPro" id="IPR003594">
    <property type="entry name" value="HATPase_dom"/>
</dbReference>
<comment type="catalytic activity">
    <reaction evidence="1">
        <text>ATP + protein L-histidine = ADP + protein N-phospho-L-histidine.</text>
        <dbReference type="EC" id="2.7.13.3"/>
    </reaction>
</comment>
<dbReference type="SUPFAM" id="SSF55874">
    <property type="entry name" value="ATPase domain of HSP90 chaperone/DNA topoisomerase II/histidine kinase"/>
    <property type="match status" value="1"/>
</dbReference>
<dbReference type="Pfam" id="PF02518">
    <property type="entry name" value="HATPase_c"/>
    <property type="match status" value="1"/>
</dbReference>
<protein>
    <recommendedName>
        <fullName evidence="3">histidine kinase</fullName>
        <ecNumber evidence="3">2.7.13.3</ecNumber>
    </recommendedName>
</protein>
<evidence type="ECO:0000313" key="15">
    <source>
        <dbReference type="Proteomes" id="UP001410394"/>
    </source>
</evidence>
<evidence type="ECO:0000256" key="11">
    <source>
        <dbReference type="ARBA" id="ARBA00023012"/>
    </source>
</evidence>
<dbReference type="Pfam" id="PF08521">
    <property type="entry name" value="2CSK_N"/>
    <property type="match status" value="1"/>
</dbReference>
<evidence type="ECO:0000256" key="10">
    <source>
        <dbReference type="ARBA" id="ARBA00022989"/>
    </source>
</evidence>
<reference evidence="14 15" key="1">
    <citation type="journal article" date="2018" name="Int. J. Syst. Evol. Microbiol.">
        <title>Uliginosibacterium sediminicola sp. nov., isolated from freshwater sediment.</title>
        <authorList>
            <person name="Hwang W.M."/>
            <person name="Kim S.M."/>
            <person name="Kang K."/>
            <person name="Ahn T.Y."/>
        </authorList>
    </citation>
    <scope>NUCLEOTIDE SEQUENCE [LARGE SCALE GENOMIC DNA]</scope>
    <source>
        <strain evidence="14 15">M1-21</strain>
    </source>
</reference>
<keyword evidence="11" id="KW-0902">Two-component regulatory system</keyword>
<dbReference type="InterPro" id="IPR005467">
    <property type="entry name" value="His_kinase_dom"/>
</dbReference>
<dbReference type="Gene3D" id="3.30.565.10">
    <property type="entry name" value="Histidine kinase-like ATPase, C-terminal domain"/>
    <property type="match status" value="1"/>
</dbReference>
<feature type="domain" description="Histidine kinase" evidence="13">
    <location>
        <begin position="231"/>
        <end position="443"/>
    </location>
</feature>